<accession>A0A384J894</accession>
<proteinExistence type="predicted"/>
<dbReference type="VEuPathDB" id="FungiDB:Bcin02g01270"/>
<dbReference type="EMBL" id="CP009806">
    <property type="protein sequence ID" value="ATZ46759.1"/>
    <property type="molecule type" value="Genomic_DNA"/>
</dbReference>
<sequence length="162" mass="18323">MSEPKYLEEHVNFVHPEWTRSQATSNNLGSYTVEIEANQHHINLNSNLDAKIQNPLSGIPTTLLYDQVKSFATKHRLLFVLPILIKGALVAQDPTSYEDIRGENALNEEEIESLRDEILHRWKQPWALYITIITCSIGAAVQGWDQTGGLTMIFHARAEDGI</sequence>
<dbReference type="AlphaFoldDB" id="A0A384J894"/>
<dbReference type="OrthoDB" id="5290825at2759"/>
<dbReference type="RefSeq" id="XP_024546883.1">
    <property type="nucleotide sequence ID" value="XM_024691114.1"/>
</dbReference>
<organism evidence="1 2">
    <name type="scientific">Botryotinia fuckeliana (strain B05.10)</name>
    <name type="common">Noble rot fungus</name>
    <name type="synonym">Botrytis cinerea</name>
    <dbReference type="NCBI Taxonomy" id="332648"/>
    <lineage>
        <taxon>Eukaryota</taxon>
        <taxon>Fungi</taxon>
        <taxon>Dikarya</taxon>
        <taxon>Ascomycota</taxon>
        <taxon>Pezizomycotina</taxon>
        <taxon>Leotiomycetes</taxon>
        <taxon>Helotiales</taxon>
        <taxon>Sclerotiniaceae</taxon>
        <taxon>Botrytis</taxon>
    </lineage>
</organism>
<reference evidence="1 2" key="2">
    <citation type="journal article" date="2012" name="Eukaryot. Cell">
        <title>Genome update of Botrytis cinerea strains B05.10 and T4.</title>
        <authorList>
            <person name="Staats M."/>
            <person name="van Kan J.A."/>
        </authorList>
    </citation>
    <scope>NUCLEOTIDE SEQUENCE [LARGE SCALE GENOMIC DNA]</scope>
    <source>
        <strain evidence="1 2">B05.10</strain>
    </source>
</reference>
<dbReference type="Proteomes" id="UP000001798">
    <property type="component" value="Chromosome 2"/>
</dbReference>
<protein>
    <submittedName>
        <fullName evidence="1">Uncharacterized protein</fullName>
    </submittedName>
</protein>
<keyword evidence="2" id="KW-1185">Reference proteome</keyword>
<gene>
    <name evidence="1" type="ORF">BCIN_02g01270</name>
</gene>
<name>A0A384J894_BOTFB</name>
<evidence type="ECO:0000313" key="1">
    <source>
        <dbReference type="EMBL" id="ATZ46759.1"/>
    </source>
</evidence>
<reference evidence="1 2" key="1">
    <citation type="journal article" date="2011" name="PLoS Genet.">
        <title>Genomic analysis of the necrotrophic fungal pathogens Sclerotinia sclerotiorum and Botrytis cinerea.</title>
        <authorList>
            <person name="Amselem J."/>
            <person name="Cuomo C.A."/>
            <person name="van Kan J.A."/>
            <person name="Viaud M."/>
            <person name="Benito E.P."/>
            <person name="Couloux A."/>
            <person name="Coutinho P.M."/>
            <person name="de Vries R.P."/>
            <person name="Dyer P.S."/>
            <person name="Fillinger S."/>
            <person name="Fournier E."/>
            <person name="Gout L."/>
            <person name="Hahn M."/>
            <person name="Kohn L."/>
            <person name="Lapalu N."/>
            <person name="Plummer K.M."/>
            <person name="Pradier J.M."/>
            <person name="Quevillon E."/>
            <person name="Sharon A."/>
            <person name="Simon A."/>
            <person name="ten Have A."/>
            <person name="Tudzynski B."/>
            <person name="Tudzynski P."/>
            <person name="Wincker P."/>
            <person name="Andrew M."/>
            <person name="Anthouard V."/>
            <person name="Beever R.E."/>
            <person name="Beffa R."/>
            <person name="Benoit I."/>
            <person name="Bouzid O."/>
            <person name="Brault B."/>
            <person name="Chen Z."/>
            <person name="Choquer M."/>
            <person name="Collemare J."/>
            <person name="Cotton P."/>
            <person name="Danchin E.G."/>
            <person name="Da Silva C."/>
            <person name="Gautier A."/>
            <person name="Giraud C."/>
            <person name="Giraud T."/>
            <person name="Gonzalez C."/>
            <person name="Grossetete S."/>
            <person name="Guldener U."/>
            <person name="Henrissat B."/>
            <person name="Howlett B.J."/>
            <person name="Kodira C."/>
            <person name="Kretschmer M."/>
            <person name="Lappartient A."/>
            <person name="Leroch M."/>
            <person name="Levis C."/>
            <person name="Mauceli E."/>
            <person name="Neuveglise C."/>
            <person name="Oeser B."/>
            <person name="Pearson M."/>
            <person name="Poulain J."/>
            <person name="Poussereau N."/>
            <person name="Quesneville H."/>
            <person name="Rascle C."/>
            <person name="Schumacher J."/>
            <person name="Segurens B."/>
            <person name="Sexton A."/>
            <person name="Silva E."/>
            <person name="Sirven C."/>
            <person name="Soanes D.M."/>
            <person name="Talbot N.J."/>
            <person name="Templeton M."/>
            <person name="Yandava C."/>
            <person name="Yarden O."/>
            <person name="Zeng Q."/>
            <person name="Rollins J.A."/>
            <person name="Lebrun M.H."/>
            <person name="Dickman M."/>
        </authorList>
    </citation>
    <scope>NUCLEOTIDE SEQUENCE [LARGE SCALE GENOMIC DNA]</scope>
    <source>
        <strain evidence="1 2">B05.10</strain>
    </source>
</reference>
<dbReference type="GeneID" id="5439627"/>
<evidence type="ECO:0000313" key="2">
    <source>
        <dbReference type="Proteomes" id="UP000001798"/>
    </source>
</evidence>
<reference evidence="1 2" key="3">
    <citation type="journal article" date="2017" name="Mol. Plant Pathol.">
        <title>A gapless genome sequence of the fungus Botrytis cinerea.</title>
        <authorList>
            <person name="Van Kan J.A."/>
            <person name="Stassen J.H."/>
            <person name="Mosbach A."/>
            <person name="Van Der Lee T.A."/>
            <person name="Faino L."/>
            <person name="Farmer A.D."/>
            <person name="Papasotiriou D.G."/>
            <person name="Zhou S."/>
            <person name="Seidl M.F."/>
            <person name="Cottam E."/>
            <person name="Edel D."/>
            <person name="Hahn M."/>
            <person name="Schwartz D.C."/>
            <person name="Dietrich R.A."/>
            <person name="Widdison S."/>
            <person name="Scalliet G."/>
        </authorList>
    </citation>
    <scope>NUCLEOTIDE SEQUENCE [LARGE SCALE GENOMIC DNA]</scope>
    <source>
        <strain evidence="1 2">B05.10</strain>
    </source>
</reference>